<dbReference type="PANTHER" id="PTHR24264">
    <property type="entry name" value="TRYPSIN-RELATED"/>
    <property type="match status" value="1"/>
</dbReference>
<dbReference type="RefSeq" id="XP_024936804.1">
    <property type="nucleotide sequence ID" value="XM_025081036.1"/>
</dbReference>
<comment type="subcellular location">
    <subcellularLocation>
        <location evidence="1">Secreted</location>
    </subcellularLocation>
</comment>
<dbReference type="Gene3D" id="2.40.10.10">
    <property type="entry name" value="Trypsin-like serine proteases"/>
    <property type="match status" value="2"/>
</dbReference>
<dbReference type="GO" id="GO:0005615">
    <property type="term" value="C:extracellular space"/>
    <property type="evidence" value="ECO:0007669"/>
    <property type="project" value="TreeGrafter"/>
</dbReference>
<dbReference type="SMART" id="SM00020">
    <property type="entry name" value="Tryp_SPc"/>
    <property type="match status" value="1"/>
</dbReference>
<sequence>MFVLAGSNTVRHLSSDTSQIRYVDKVLPHILFRFQHMFNDIALIRITKPFNRNAYVQLAPLPVIFDNDLFKGAVVCTVAGWGQIRPNSNKNAGQFLQHVKVPLIETSKCKVRPLSLFASLCAGKPEGGADACQGDSGGPLVCKDLVFGIVSWGSGCARPRTPGVYCRVDRYLDWINKTIATNCAGFVLLRFYYILIFLLLQIIIH</sequence>
<dbReference type="Pfam" id="PF00089">
    <property type="entry name" value="Trypsin"/>
    <property type="match status" value="1"/>
</dbReference>
<organism evidence="10 11">
    <name type="scientific">Cephus cinctus</name>
    <name type="common">Wheat stem sawfly</name>
    <dbReference type="NCBI Taxonomy" id="211228"/>
    <lineage>
        <taxon>Eukaryota</taxon>
        <taxon>Metazoa</taxon>
        <taxon>Ecdysozoa</taxon>
        <taxon>Arthropoda</taxon>
        <taxon>Hexapoda</taxon>
        <taxon>Insecta</taxon>
        <taxon>Pterygota</taxon>
        <taxon>Neoptera</taxon>
        <taxon>Endopterygota</taxon>
        <taxon>Hymenoptera</taxon>
        <taxon>Cephoidea</taxon>
        <taxon>Cephidae</taxon>
        <taxon>Cephus</taxon>
    </lineage>
</organism>
<dbReference type="SUPFAM" id="SSF50494">
    <property type="entry name" value="Trypsin-like serine proteases"/>
    <property type="match status" value="1"/>
</dbReference>
<name>A0AAJ7R9I7_CEPCN</name>
<dbReference type="CDD" id="cd00190">
    <property type="entry name" value="Tryp_SPc"/>
    <property type="match status" value="1"/>
</dbReference>
<reference evidence="11" key="1">
    <citation type="submission" date="2025-08" db="UniProtKB">
        <authorList>
            <consortium name="RefSeq"/>
        </authorList>
    </citation>
    <scope>IDENTIFICATION</scope>
</reference>
<dbReference type="PROSITE" id="PS00135">
    <property type="entry name" value="TRYPSIN_SER"/>
    <property type="match status" value="1"/>
</dbReference>
<evidence type="ECO:0000256" key="6">
    <source>
        <dbReference type="ARBA" id="ARBA00023157"/>
    </source>
</evidence>
<dbReference type="GO" id="GO:0006508">
    <property type="term" value="P:proteolysis"/>
    <property type="evidence" value="ECO:0007669"/>
    <property type="project" value="UniProtKB-KW"/>
</dbReference>
<dbReference type="PRINTS" id="PR00722">
    <property type="entry name" value="CHYMOTRYPSIN"/>
</dbReference>
<keyword evidence="3" id="KW-0645">Protease</keyword>
<dbReference type="InterPro" id="IPR043504">
    <property type="entry name" value="Peptidase_S1_PA_chymotrypsin"/>
</dbReference>
<dbReference type="InterPro" id="IPR001254">
    <property type="entry name" value="Trypsin_dom"/>
</dbReference>
<comment type="similarity">
    <text evidence="7">Belongs to the peptidase S1 family. CLIP subfamily.</text>
</comment>
<evidence type="ECO:0000313" key="10">
    <source>
        <dbReference type="Proteomes" id="UP000694920"/>
    </source>
</evidence>
<accession>A0AAJ7R9I7</accession>
<feature type="domain" description="Peptidase S1" evidence="9">
    <location>
        <begin position="1"/>
        <end position="180"/>
    </location>
</feature>
<evidence type="ECO:0000256" key="4">
    <source>
        <dbReference type="ARBA" id="ARBA00022801"/>
    </source>
</evidence>
<keyword evidence="8" id="KW-0472">Membrane</keyword>
<keyword evidence="10" id="KW-1185">Reference proteome</keyword>
<evidence type="ECO:0000256" key="2">
    <source>
        <dbReference type="ARBA" id="ARBA00022525"/>
    </source>
</evidence>
<protein>
    <submittedName>
        <fullName evidence="11">Trypsin eta</fullName>
    </submittedName>
</protein>
<dbReference type="GO" id="GO:0004252">
    <property type="term" value="F:serine-type endopeptidase activity"/>
    <property type="evidence" value="ECO:0007669"/>
    <property type="project" value="InterPro"/>
</dbReference>
<dbReference type="InterPro" id="IPR009003">
    <property type="entry name" value="Peptidase_S1_PA"/>
</dbReference>
<dbReference type="PROSITE" id="PS50240">
    <property type="entry name" value="TRYPSIN_DOM"/>
    <property type="match status" value="1"/>
</dbReference>
<dbReference type="PANTHER" id="PTHR24264:SF65">
    <property type="entry name" value="SRCR DOMAIN-CONTAINING PROTEIN"/>
    <property type="match status" value="1"/>
</dbReference>
<dbReference type="AlphaFoldDB" id="A0AAJ7R9I7"/>
<dbReference type="GeneID" id="107263701"/>
<dbReference type="FunFam" id="2.40.10.10:FF:000002">
    <property type="entry name" value="Transmembrane protease serine"/>
    <property type="match status" value="1"/>
</dbReference>
<evidence type="ECO:0000256" key="1">
    <source>
        <dbReference type="ARBA" id="ARBA00004613"/>
    </source>
</evidence>
<keyword evidence="8" id="KW-1133">Transmembrane helix</keyword>
<dbReference type="InterPro" id="IPR001314">
    <property type="entry name" value="Peptidase_S1A"/>
</dbReference>
<keyword evidence="5" id="KW-0720">Serine protease</keyword>
<evidence type="ECO:0000256" key="7">
    <source>
        <dbReference type="ARBA" id="ARBA00024195"/>
    </source>
</evidence>
<dbReference type="Proteomes" id="UP000694920">
    <property type="component" value="Unplaced"/>
</dbReference>
<feature type="transmembrane region" description="Helical" evidence="8">
    <location>
        <begin position="184"/>
        <end position="204"/>
    </location>
</feature>
<evidence type="ECO:0000256" key="5">
    <source>
        <dbReference type="ARBA" id="ARBA00022825"/>
    </source>
</evidence>
<dbReference type="KEGG" id="ccin:107263701"/>
<evidence type="ECO:0000256" key="3">
    <source>
        <dbReference type="ARBA" id="ARBA00022670"/>
    </source>
</evidence>
<dbReference type="InterPro" id="IPR050127">
    <property type="entry name" value="Serine_Proteases_S1"/>
</dbReference>
<dbReference type="InterPro" id="IPR033116">
    <property type="entry name" value="TRYPSIN_SER"/>
</dbReference>
<evidence type="ECO:0000256" key="8">
    <source>
        <dbReference type="SAM" id="Phobius"/>
    </source>
</evidence>
<keyword evidence="4" id="KW-0378">Hydrolase</keyword>
<proteinExistence type="inferred from homology"/>
<evidence type="ECO:0000259" key="9">
    <source>
        <dbReference type="PROSITE" id="PS50240"/>
    </source>
</evidence>
<keyword evidence="6" id="KW-1015">Disulfide bond</keyword>
<keyword evidence="2" id="KW-0964">Secreted</keyword>
<evidence type="ECO:0000313" key="11">
    <source>
        <dbReference type="RefSeq" id="XP_024936804.1"/>
    </source>
</evidence>
<gene>
    <name evidence="11" type="primary">LOC107263701</name>
</gene>
<keyword evidence="8" id="KW-0812">Transmembrane</keyword>